<feature type="transmembrane region" description="Helical" evidence="6">
    <location>
        <begin position="400"/>
        <end position="418"/>
    </location>
</feature>
<feature type="transmembrane region" description="Helical" evidence="6">
    <location>
        <begin position="69"/>
        <end position="89"/>
    </location>
</feature>
<dbReference type="Pfam" id="PF02133">
    <property type="entry name" value="Transp_cyt_pur"/>
    <property type="match status" value="1"/>
</dbReference>
<feature type="transmembrane region" description="Helical" evidence="6">
    <location>
        <begin position="110"/>
        <end position="127"/>
    </location>
</feature>
<feature type="transmembrane region" description="Helical" evidence="6">
    <location>
        <begin position="42"/>
        <end position="63"/>
    </location>
</feature>
<dbReference type="Gene3D" id="1.10.4160.10">
    <property type="entry name" value="Hydantoin permease"/>
    <property type="match status" value="1"/>
</dbReference>
<feature type="transmembrane region" description="Helical" evidence="6">
    <location>
        <begin position="280"/>
        <end position="308"/>
    </location>
</feature>
<dbReference type="GO" id="GO:0015209">
    <property type="term" value="F:cytosine transmembrane transporter activity"/>
    <property type="evidence" value="ECO:0007669"/>
    <property type="project" value="InterPro"/>
</dbReference>
<feature type="transmembrane region" description="Helical" evidence="6">
    <location>
        <begin position="165"/>
        <end position="186"/>
    </location>
</feature>
<evidence type="ECO:0000256" key="5">
    <source>
        <dbReference type="ARBA" id="ARBA00023136"/>
    </source>
</evidence>
<dbReference type="GO" id="GO:0005886">
    <property type="term" value="C:plasma membrane"/>
    <property type="evidence" value="ECO:0007669"/>
    <property type="project" value="TreeGrafter"/>
</dbReference>
<dbReference type="Proteomes" id="UP000298347">
    <property type="component" value="Unassembled WGS sequence"/>
</dbReference>
<name>A0A4Z0GUF6_9BACL</name>
<evidence type="ECO:0000256" key="1">
    <source>
        <dbReference type="ARBA" id="ARBA00004141"/>
    </source>
</evidence>
<dbReference type="InterPro" id="IPR030191">
    <property type="entry name" value="CodB"/>
</dbReference>
<feature type="transmembrane region" description="Helical" evidence="6">
    <location>
        <begin position="378"/>
        <end position="394"/>
    </location>
</feature>
<dbReference type="RefSeq" id="WP_135347293.1">
    <property type="nucleotide sequence ID" value="NZ_SRJD01000002.1"/>
</dbReference>
<sequence length="428" mass="45470">MQKTTAIPDQGVVETGTVLENEYEHIAVPVGARKSLWSVSSVWIGFPMILTSALTGSQVVAGLGFMQGMLAIVIGNLIMFGYVGLLGVLSAKRGYNFALQASTTFGKKGYMLGSGLLSTLVVGWFAVQTGMTGTFMNTAFGTNLLLATLIAGLIYMIVTFIGIRGLSIIGAISAPLFFIFGIWTIASVISQSGWGTIAAYKGSTSAPITFGLALTLIIALFADAGTMGADYNRWAKNPGHALIATSLAFPFAQFVAMFFGGVITAAAVNTDVFRFIAAQGGFWSVIAVLFLFINLGSVCSHVLYNAAVGWSHIIGGKMRITTIVLGIIGIIVAILGIYSYFISWLTVLGILVPPIGAIILVDQFIIRKKALIGENYRLKPFIAWAIGSAVALFVNFQMPHFSTAIVGLVVAGIVYWIISINDREKAEA</sequence>
<dbReference type="PANTHER" id="PTHR30569">
    <property type="entry name" value="CYTOSINE TRANSPORTER CODB"/>
    <property type="match status" value="1"/>
</dbReference>
<evidence type="ECO:0000313" key="8">
    <source>
        <dbReference type="Proteomes" id="UP000298347"/>
    </source>
</evidence>
<feature type="transmembrane region" description="Helical" evidence="6">
    <location>
        <begin position="320"/>
        <end position="341"/>
    </location>
</feature>
<dbReference type="AlphaFoldDB" id="A0A4Z0GUF6"/>
<reference evidence="7 8" key="1">
    <citation type="journal article" date="2015" name="Int. J. Syst. Evol. Microbiol.">
        <title>Sporolactobacillus shoreae sp. nov. and Sporolactobacillus spathodeae sp. nov., two spore-forming lactic acid bacteria isolated from tree barks in Thailand.</title>
        <authorList>
            <person name="Thamacharoensuk T."/>
            <person name="Kitahara M."/>
            <person name="Ohkuma M."/>
            <person name="Thongchul N."/>
            <person name="Tanasupawat S."/>
        </authorList>
    </citation>
    <scope>NUCLEOTIDE SEQUENCE [LARGE SCALE GENOMIC DNA]</scope>
    <source>
        <strain evidence="7 8">BK92</strain>
    </source>
</reference>
<gene>
    <name evidence="7" type="ORF">E4665_02820</name>
</gene>
<keyword evidence="5 6" id="KW-0472">Membrane</keyword>
<feature type="transmembrane region" description="Helical" evidence="6">
    <location>
        <begin position="206"/>
        <end position="229"/>
    </location>
</feature>
<keyword evidence="3 6" id="KW-0812">Transmembrane</keyword>
<dbReference type="EMBL" id="SRJD01000002">
    <property type="protein sequence ID" value="TGA99898.1"/>
    <property type="molecule type" value="Genomic_DNA"/>
</dbReference>
<evidence type="ECO:0000256" key="4">
    <source>
        <dbReference type="ARBA" id="ARBA00022989"/>
    </source>
</evidence>
<protein>
    <submittedName>
        <fullName evidence="7">Cytosine permease</fullName>
    </submittedName>
</protein>
<organism evidence="7 8">
    <name type="scientific">Sporolactobacillus shoreae</name>
    <dbReference type="NCBI Taxonomy" id="1465501"/>
    <lineage>
        <taxon>Bacteria</taxon>
        <taxon>Bacillati</taxon>
        <taxon>Bacillota</taxon>
        <taxon>Bacilli</taxon>
        <taxon>Bacillales</taxon>
        <taxon>Sporolactobacillaceae</taxon>
        <taxon>Sporolactobacillus</taxon>
    </lineage>
</organism>
<evidence type="ECO:0000256" key="2">
    <source>
        <dbReference type="ARBA" id="ARBA00008974"/>
    </source>
</evidence>
<feature type="transmembrane region" description="Helical" evidence="6">
    <location>
        <begin position="139"/>
        <end position="158"/>
    </location>
</feature>
<dbReference type="PANTHER" id="PTHR30569:SF0">
    <property type="entry name" value="CYTOSINE PERMEASE"/>
    <property type="match status" value="1"/>
</dbReference>
<comment type="caution">
    <text evidence="7">The sequence shown here is derived from an EMBL/GenBank/DDBJ whole genome shotgun (WGS) entry which is preliminary data.</text>
</comment>
<comment type="subcellular location">
    <subcellularLocation>
        <location evidence="1">Membrane</location>
        <topology evidence="1">Multi-pass membrane protein</topology>
    </subcellularLocation>
</comment>
<evidence type="ECO:0000313" key="7">
    <source>
        <dbReference type="EMBL" id="TGA99898.1"/>
    </source>
</evidence>
<dbReference type="InterPro" id="IPR001248">
    <property type="entry name" value="Pur-cyt_permease"/>
</dbReference>
<proteinExistence type="inferred from homology"/>
<evidence type="ECO:0000256" key="6">
    <source>
        <dbReference type="SAM" id="Phobius"/>
    </source>
</evidence>
<dbReference type="OrthoDB" id="9787279at2"/>
<comment type="similarity">
    <text evidence="2">Belongs to the purine-cytosine permease (2.A.39) family.</text>
</comment>
<accession>A0A4Z0GUF6</accession>
<keyword evidence="4 6" id="KW-1133">Transmembrane helix</keyword>
<keyword evidence="8" id="KW-1185">Reference proteome</keyword>
<evidence type="ECO:0000256" key="3">
    <source>
        <dbReference type="ARBA" id="ARBA00022692"/>
    </source>
</evidence>
<feature type="transmembrane region" description="Helical" evidence="6">
    <location>
        <begin position="347"/>
        <end position="366"/>
    </location>
</feature>
<feature type="transmembrane region" description="Helical" evidence="6">
    <location>
        <begin position="241"/>
        <end position="268"/>
    </location>
</feature>